<feature type="domain" description="AMP-binding enzyme C-terminal" evidence="6">
    <location>
        <begin position="449"/>
        <end position="523"/>
    </location>
</feature>
<dbReference type="SUPFAM" id="SSF56801">
    <property type="entry name" value="Acetyl-CoA synthetase-like"/>
    <property type="match status" value="1"/>
</dbReference>
<dbReference type="AlphaFoldDB" id="A0A250IFY0"/>
<dbReference type="InterPro" id="IPR000873">
    <property type="entry name" value="AMP-dep_synth/lig_dom"/>
</dbReference>
<dbReference type="InterPro" id="IPR020845">
    <property type="entry name" value="AMP-binding_CS"/>
</dbReference>
<accession>A0A250IFY0</accession>
<dbReference type="PANTHER" id="PTHR43859">
    <property type="entry name" value="ACYL-ACTIVATING ENZYME"/>
    <property type="match status" value="1"/>
</dbReference>
<name>A0A250IFY0_9BACT</name>
<reference evidence="7 8" key="1">
    <citation type="submission" date="2017-06" db="EMBL/GenBank/DDBJ databases">
        <authorList>
            <person name="Kim H.J."/>
            <person name="Triplett B.A."/>
        </authorList>
    </citation>
    <scope>NUCLEOTIDE SEQUENCE [LARGE SCALE GENOMIC DNA]</scope>
    <source>
        <strain evidence="7 8">DSM 14713</strain>
    </source>
</reference>
<evidence type="ECO:0000313" key="7">
    <source>
        <dbReference type="EMBL" id="ATB30051.1"/>
    </source>
</evidence>
<dbReference type="KEGG" id="mbd:MEBOL_003506"/>
<evidence type="ECO:0000256" key="2">
    <source>
        <dbReference type="ARBA" id="ARBA00022598"/>
    </source>
</evidence>
<evidence type="ECO:0000259" key="5">
    <source>
        <dbReference type="Pfam" id="PF00501"/>
    </source>
</evidence>
<dbReference type="OrthoDB" id="5483897at2"/>
<sequence>MLTGRMMDFPLTLTHFLDRARTYFGQSEIVSRQPDRSLHRYTYADFSRRARQLAEALTRLGVKPGDRVASLCWNHYRHLELYFAVPAMGAVLHTLNLRLHPNDLGYIARHAEDRFIVVDRSLLPLLEKFIGSVPSVAHIIVVPDDGPAPEGRLDYERLLAAEPGTFVFPPLEERSAAMLCYTSGTTGNPKGVLYTHRSIVLHTLAECMADTFGIGEADAVMPVVPMFHAAAWGMPFAGFFTGSKIVLPGPHLEPTSLLDLMAAERVTLAAGVPTIWLGILALLDQEPSRWDLKSVRGMLIGGSAAPQAMIEGFQNRHGLAVTHAWGMTELQPVGTIARPRHSHQGKSPAERFALRATQGYALPFVEVRHVSDSGEVLPWDGTTMGELEVRGPWVASSYYGDEGADRFTPDGWFKTGDVVTLDAEGFVRITDRSKDVIKSGGEWISSVALENALMAHPAVLEAAVFAAKDTKWDERPLAAVVLKPGQSATREQLAAHLETHFAKWWLPEDYVFLAQIPRTSTGKFLKTKLREDHGDHLLKRANKER</sequence>
<feature type="domain" description="AMP-dependent synthetase/ligase" evidence="5">
    <location>
        <begin position="37"/>
        <end position="399"/>
    </location>
</feature>
<keyword evidence="8" id="KW-1185">Reference proteome</keyword>
<dbReference type="InterPro" id="IPR042099">
    <property type="entry name" value="ANL_N_sf"/>
</dbReference>
<evidence type="ECO:0000256" key="4">
    <source>
        <dbReference type="ARBA" id="ARBA00023098"/>
    </source>
</evidence>
<dbReference type="Gene3D" id="3.30.300.30">
    <property type="match status" value="1"/>
</dbReference>
<keyword evidence="3" id="KW-0276">Fatty acid metabolism</keyword>
<dbReference type="Gene3D" id="3.40.50.12780">
    <property type="entry name" value="N-terminal domain of ligase-like"/>
    <property type="match status" value="1"/>
</dbReference>
<comment type="similarity">
    <text evidence="1">Belongs to the ATP-dependent AMP-binding enzyme family.</text>
</comment>
<organism evidence="7 8">
    <name type="scientific">Melittangium boletus DSM 14713</name>
    <dbReference type="NCBI Taxonomy" id="1294270"/>
    <lineage>
        <taxon>Bacteria</taxon>
        <taxon>Pseudomonadati</taxon>
        <taxon>Myxococcota</taxon>
        <taxon>Myxococcia</taxon>
        <taxon>Myxococcales</taxon>
        <taxon>Cystobacterineae</taxon>
        <taxon>Archangiaceae</taxon>
        <taxon>Melittangium</taxon>
    </lineage>
</organism>
<dbReference type="GO" id="GO:0016874">
    <property type="term" value="F:ligase activity"/>
    <property type="evidence" value="ECO:0007669"/>
    <property type="project" value="UniProtKB-KW"/>
</dbReference>
<dbReference type="GO" id="GO:0006631">
    <property type="term" value="P:fatty acid metabolic process"/>
    <property type="evidence" value="ECO:0007669"/>
    <property type="project" value="UniProtKB-KW"/>
</dbReference>
<proteinExistence type="inferred from homology"/>
<evidence type="ECO:0000259" key="6">
    <source>
        <dbReference type="Pfam" id="PF13193"/>
    </source>
</evidence>
<evidence type="ECO:0000313" key="8">
    <source>
        <dbReference type="Proteomes" id="UP000217289"/>
    </source>
</evidence>
<keyword evidence="2 7" id="KW-0436">Ligase</keyword>
<dbReference type="FunFam" id="3.30.300.30:FF:000008">
    <property type="entry name" value="2,3-dihydroxybenzoate-AMP ligase"/>
    <property type="match status" value="1"/>
</dbReference>
<dbReference type="Proteomes" id="UP000217289">
    <property type="component" value="Chromosome"/>
</dbReference>
<keyword evidence="4" id="KW-0443">Lipid metabolism</keyword>
<dbReference type="Pfam" id="PF00501">
    <property type="entry name" value="AMP-binding"/>
    <property type="match status" value="1"/>
</dbReference>
<protein>
    <submittedName>
        <fullName evidence="7">Long-chain-fatty-acid--CoA ligase</fullName>
    </submittedName>
</protein>
<dbReference type="CDD" id="cd12119">
    <property type="entry name" value="ttLC_FACS_AlkK_like"/>
    <property type="match status" value="1"/>
</dbReference>
<evidence type="ECO:0000256" key="1">
    <source>
        <dbReference type="ARBA" id="ARBA00006432"/>
    </source>
</evidence>
<dbReference type="InterPro" id="IPR045851">
    <property type="entry name" value="AMP-bd_C_sf"/>
</dbReference>
<dbReference type="EMBL" id="CP022163">
    <property type="protein sequence ID" value="ATB30051.1"/>
    <property type="molecule type" value="Genomic_DNA"/>
</dbReference>
<dbReference type="InterPro" id="IPR025110">
    <property type="entry name" value="AMP-bd_C"/>
</dbReference>
<dbReference type="RefSeq" id="WP_095978543.1">
    <property type="nucleotide sequence ID" value="NZ_CP022163.1"/>
</dbReference>
<evidence type="ECO:0000256" key="3">
    <source>
        <dbReference type="ARBA" id="ARBA00022832"/>
    </source>
</evidence>
<dbReference type="Pfam" id="PF13193">
    <property type="entry name" value="AMP-binding_C"/>
    <property type="match status" value="1"/>
</dbReference>
<dbReference type="PROSITE" id="PS00455">
    <property type="entry name" value="AMP_BINDING"/>
    <property type="match status" value="1"/>
</dbReference>
<dbReference type="PANTHER" id="PTHR43859:SF4">
    <property type="entry name" value="BUTANOATE--COA LIGASE AAE1-RELATED"/>
    <property type="match status" value="1"/>
</dbReference>
<dbReference type="NCBIfam" id="NF004837">
    <property type="entry name" value="PRK06187.1"/>
    <property type="match status" value="1"/>
</dbReference>
<gene>
    <name evidence="7" type="ORF">MEBOL_003506</name>
</gene>